<keyword evidence="2" id="KW-1185">Reference proteome</keyword>
<name>A0ACC2VY68_9TREE</name>
<reference evidence="1" key="1">
    <citation type="submission" date="2023-04" db="EMBL/GenBank/DDBJ databases">
        <title>Draft Genome sequencing of Naganishia species isolated from polar environments using Oxford Nanopore Technology.</title>
        <authorList>
            <person name="Leo P."/>
            <person name="Venkateswaran K."/>
        </authorList>
    </citation>
    <scope>NUCLEOTIDE SEQUENCE</scope>
    <source>
        <strain evidence="1">MNA-CCFEE 5261</strain>
    </source>
</reference>
<accession>A0ACC2VY68</accession>
<proteinExistence type="predicted"/>
<evidence type="ECO:0000313" key="2">
    <source>
        <dbReference type="Proteomes" id="UP001241377"/>
    </source>
</evidence>
<comment type="caution">
    <text evidence="1">The sequence shown here is derived from an EMBL/GenBank/DDBJ whole genome shotgun (WGS) entry which is preliminary data.</text>
</comment>
<evidence type="ECO:0000313" key="1">
    <source>
        <dbReference type="EMBL" id="KAJ9104013.1"/>
    </source>
</evidence>
<sequence>MDPNFYQSLHTLLEHALAPDTNVIKQATAELNTNYYKNPQCIPALFEAASQSENQGNSTYASQVRQLAANELRKRVWFKDGKMWASIPAEFKTRIKQGLLERCLVEPVKIVRHALGRTISAIADVELYGPSGHASSSQAGTQPLAEWPELFPFLTTNTQAAAPEHREVAIYILHSILETVRDTFVEQMMDGLFNIFNTTLSDQNEDVRLMTVRALGKMAEYIDVDEKPMIVSRSIFLFTSAHTDPILFQARYQSLIPGMLQVLHQTIALDNVDGAKVAFDVFETLLILETPLIAKHCREYADLCLAAAGKQDSDDDIRVAALNSLTWLITYKKTRVQNLGLAGMIIERLLPIGCEGTMDPTEDDDDVEEQPSKIAFRTLDELAKALPPSQVFPVLSGELQKYATSSDPRMRKAALMAFGVTVEGVSEYIRPHIGQLWPLIDAGLADADPMVRKAGCIALACTCEWLADECAERHEHLVPTLFNLVSDPSTQKAATACLEAYLEILGDNIAKYLTLLMEKLLVLLETAPTKVKITVTGAIGSAAFASKEGFRPYFEETIKRIAQFFQLEGEGDEASLRGVALDTLGTFAEVVGKDMFRPYFQELMNVAQHFIAGESRLKESALLFFGTMAGVYKEEFAPYVQPSVQFLLASVKQSELDDEDKNPERLAAMVNAFNAGSGSGSTTIDVNGDEEDADDDYEDLENIYGNINSEIAIEKEISFEVLGQVFEACPQPYLPQLQDVLEEMFKTGLPHFYEGIRKATASSLMIILRVFYEMQQTEGSTAVSPQVQELIDLVMPRIMEMWENEDDKQVVILLCSALQETINTCGQCIVEGRQDEILNHVKLILEKKSECQIDLDAEEDTEALAESSEYESVLISNAMDVAGALCSAYGAAFAPKLQVLFNQMLAYADSSRPGNERAFTIGSLGEVITGLQGGITQYTQPILAILSRTLQDPEAEVRSNSAFAAGALIEWSEVDLSAQFGALFTALQPFFKVDQSSSSDEVHAKDNAAGCIARMILKNASGLPLDQVLPVWFGGLPLTKDFIENKPVFDAIFLLFEQRQDLVQPHLPHLLAVFGYMLQPQQQAQLTDETRQKLEQLLLALRQTLPAEMFAAAGIQ</sequence>
<organism evidence="1 2">
    <name type="scientific">Naganishia cerealis</name>
    <dbReference type="NCBI Taxonomy" id="610337"/>
    <lineage>
        <taxon>Eukaryota</taxon>
        <taxon>Fungi</taxon>
        <taxon>Dikarya</taxon>
        <taxon>Basidiomycota</taxon>
        <taxon>Agaricomycotina</taxon>
        <taxon>Tremellomycetes</taxon>
        <taxon>Filobasidiales</taxon>
        <taxon>Filobasidiaceae</taxon>
        <taxon>Naganishia</taxon>
    </lineage>
</organism>
<dbReference type="Proteomes" id="UP001241377">
    <property type="component" value="Unassembled WGS sequence"/>
</dbReference>
<gene>
    <name evidence="1" type="ORF">QFC19_004147</name>
</gene>
<dbReference type="EMBL" id="JASBWR010000043">
    <property type="protein sequence ID" value="KAJ9104013.1"/>
    <property type="molecule type" value="Genomic_DNA"/>
</dbReference>
<protein>
    <submittedName>
        <fullName evidence="1">Uncharacterized protein</fullName>
    </submittedName>
</protein>